<dbReference type="EMBL" id="DXBP01000002">
    <property type="protein sequence ID" value="HIZ41011.1"/>
    <property type="molecule type" value="Genomic_DNA"/>
</dbReference>
<proteinExistence type="predicted"/>
<comment type="caution">
    <text evidence="1">The sequence shown here is derived from an EMBL/GenBank/DDBJ whole genome shotgun (WGS) entry which is preliminary data.</text>
</comment>
<evidence type="ECO:0000313" key="1">
    <source>
        <dbReference type="EMBL" id="HIZ41011.1"/>
    </source>
</evidence>
<gene>
    <name evidence="1" type="ORF">H9811_00445</name>
</gene>
<reference evidence="1" key="1">
    <citation type="journal article" date="2021" name="PeerJ">
        <title>Extensive microbial diversity within the chicken gut microbiome revealed by metagenomics and culture.</title>
        <authorList>
            <person name="Gilroy R."/>
            <person name="Ravi A."/>
            <person name="Getino M."/>
            <person name="Pursley I."/>
            <person name="Horton D.L."/>
            <person name="Alikhan N.F."/>
            <person name="Baker D."/>
            <person name="Gharbi K."/>
            <person name="Hall N."/>
            <person name="Watson M."/>
            <person name="Adriaenssens E.M."/>
            <person name="Foster-Nyarko E."/>
            <person name="Jarju S."/>
            <person name="Secka A."/>
            <person name="Antonio M."/>
            <person name="Oren A."/>
            <person name="Chaudhuri R.R."/>
            <person name="La Ragione R."/>
            <person name="Hildebrand F."/>
            <person name="Pallen M.J."/>
        </authorList>
    </citation>
    <scope>NUCLEOTIDE SEQUENCE</scope>
    <source>
        <strain evidence="1">ChiSxjej1B13-11774</strain>
    </source>
</reference>
<accession>A0A9D2EPC7</accession>
<dbReference type="Proteomes" id="UP000824048">
    <property type="component" value="Unassembled WGS sequence"/>
</dbReference>
<reference evidence="1" key="2">
    <citation type="submission" date="2021-04" db="EMBL/GenBank/DDBJ databases">
        <authorList>
            <person name="Gilroy R."/>
        </authorList>
    </citation>
    <scope>NUCLEOTIDE SEQUENCE</scope>
    <source>
        <strain evidence="1">ChiSxjej1B13-11774</strain>
    </source>
</reference>
<evidence type="ECO:0000313" key="2">
    <source>
        <dbReference type="Proteomes" id="UP000824048"/>
    </source>
</evidence>
<dbReference type="SUPFAM" id="SSF56399">
    <property type="entry name" value="ADP-ribosylation"/>
    <property type="match status" value="1"/>
</dbReference>
<dbReference type="AlphaFoldDB" id="A0A9D2EPC7"/>
<name>A0A9D2EPC7_9FIRM</name>
<organism evidence="1 2">
    <name type="scientific">Candidatus Gemmiger excrementigallinarum</name>
    <dbReference type="NCBI Taxonomy" id="2838609"/>
    <lineage>
        <taxon>Bacteria</taxon>
        <taxon>Bacillati</taxon>
        <taxon>Bacillota</taxon>
        <taxon>Clostridia</taxon>
        <taxon>Eubacteriales</taxon>
        <taxon>Gemmiger</taxon>
    </lineage>
</organism>
<sequence>MVLYHADRSGQLSEGMPLRLMTDFTLNNEKQAIFHECFPEGLSMHGIHYAMDHCFNFRIIPVQLPPSSSCPCVPLGNIGESNAFLGSTICEYQFELARKAFFPHNPSRFQSVFAVEKMDDFVQWEDTGIGKDCAVYEIETDDLYRFDSSWLRGCLSFGPVGRPSHLGFSPSINLDLAFNYWKGISSPSPRWEYVIPLPAVVGRRVR</sequence>
<protein>
    <submittedName>
        <fullName evidence="1">Uncharacterized protein</fullName>
    </submittedName>
</protein>